<dbReference type="AlphaFoldDB" id="A0A4Y2MLS9"/>
<name>A0A4Y2MLS9_ARAVE</name>
<evidence type="ECO:0000313" key="1">
    <source>
        <dbReference type="EMBL" id="GBN27310.1"/>
    </source>
</evidence>
<organism evidence="1 2">
    <name type="scientific">Araneus ventricosus</name>
    <name type="common">Orbweaver spider</name>
    <name type="synonym">Epeira ventricosa</name>
    <dbReference type="NCBI Taxonomy" id="182803"/>
    <lineage>
        <taxon>Eukaryota</taxon>
        <taxon>Metazoa</taxon>
        <taxon>Ecdysozoa</taxon>
        <taxon>Arthropoda</taxon>
        <taxon>Chelicerata</taxon>
        <taxon>Arachnida</taxon>
        <taxon>Araneae</taxon>
        <taxon>Araneomorphae</taxon>
        <taxon>Entelegynae</taxon>
        <taxon>Araneoidea</taxon>
        <taxon>Araneidae</taxon>
        <taxon>Araneus</taxon>
    </lineage>
</organism>
<reference evidence="1 2" key="1">
    <citation type="journal article" date="2019" name="Sci. Rep.">
        <title>Orb-weaving spider Araneus ventricosus genome elucidates the spidroin gene catalogue.</title>
        <authorList>
            <person name="Kono N."/>
            <person name="Nakamura H."/>
            <person name="Ohtoshi R."/>
            <person name="Moran D.A.P."/>
            <person name="Shinohara A."/>
            <person name="Yoshida Y."/>
            <person name="Fujiwara M."/>
            <person name="Mori M."/>
            <person name="Tomita M."/>
            <person name="Arakawa K."/>
        </authorList>
    </citation>
    <scope>NUCLEOTIDE SEQUENCE [LARGE SCALE GENOMIC DNA]</scope>
</reference>
<gene>
    <name evidence="1" type="ORF">AVEN_190512_1</name>
</gene>
<dbReference type="Proteomes" id="UP000499080">
    <property type="component" value="Unassembled WGS sequence"/>
</dbReference>
<protein>
    <submittedName>
        <fullName evidence="1">Uncharacterized protein</fullName>
    </submittedName>
</protein>
<proteinExistence type="predicted"/>
<evidence type="ECO:0000313" key="2">
    <source>
        <dbReference type="Proteomes" id="UP000499080"/>
    </source>
</evidence>
<keyword evidence="2" id="KW-1185">Reference proteome</keyword>
<dbReference type="EMBL" id="BGPR01007500">
    <property type="protein sequence ID" value="GBN27310.1"/>
    <property type="molecule type" value="Genomic_DNA"/>
</dbReference>
<accession>A0A4Y2MLS9</accession>
<sequence>MEASLSIKRVSLHSTVKKIEYERKCSVMLLCNEVAMDKTPVNSVEDLVPEIFWNKTTNSVLPTISTWCGLWNSGDRLLLSASLFSISVVRMTFADIYSQCVVLISPSLFCGPTLFPEASVTSFTIRSTTCVCERNLILFQPSMKKFMRTNLSENCRWSDITSLPVNEIYNDL</sequence>
<comment type="caution">
    <text evidence="1">The sequence shown here is derived from an EMBL/GenBank/DDBJ whole genome shotgun (WGS) entry which is preliminary data.</text>
</comment>